<feature type="binding site" evidence="1">
    <location>
        <position position="83"/>
    </location>
    <ligand>
        <name>Mg(2+)</name>
        <dbReference type="ChEBI" id="CHEBI:18420"/>
        <label>1</label>
        <note>catalytic</note>
    </ligand>
</feature>
<evidence type="ECO:0000259" key="2">
    <source>
        <dbReference type="Pfam" id="PF26061"/>
    </source>
</evidence>
<dbReference type="Pfam" id="PF26061">
    <property type="entry name" value="DUF8021"/>
    <property type="match status" value="1"/>
</dbReference>
<dbReference type="GO" id="GO:0000103">
    <property type="term" value="P:sulfate assimilation"/>
    <property type="evidence" value="ECO:0007669"/>
    <property type="project" value="TreeGrafter"/>
</dbReference>
<dbReference type="AlphaFoldDB" id="A0A098BVA8"/>
<dbReference type="GO" id="GO:0050427">
    <property type="term" value="P:3'-phosphoadenosine 5'-phosphosulfate metabolic process"/>
    <property type="evidence" value="ECO:0007669"/>
    <property type="project" value="TreeGrafter"/>
</dbReference>
<comment type="cofactor">
    <cofactor evidence="1">
        <name>Mg(2+)</name>
        <dbReference type="ChEBI" id="CHEBI:18420"/>
    </cofactor>
</comment>
<evidence type="ECO:0000313" key="3">
    <source>
        <dbReference type="EMBL" id="CDZ92659.1"/>
    </source>
</evidence>
<dbReference type="SUPFAM" id="SSF56655">
    <property type="entry name" value="Carbohydrate phosphatase"/>
    <property type="match status" value="1"/>
</dbReference>
<dbReference type="Gene3D" id="3.40.190.80">
    <property type="match status" value="1"/>
</dbReference>
<feature type="binding site" evidence="1">
    <location>
        <position position="197"/>
    </location>
    <ligand>
        <name>Mg(2+)</name>
        <dbReference type="ChEBI" id="CHEBI:18420"/>
        <label>1</label>
        <note>catalytic</note>
    </ligand>
</feature>
<feature type="binding site" evidence="1">
    <location>
        <position position="81"/>
    </location>
    <ligand>
        <name>Mg(2+)</name>
        <dbReference type="ChEBI" id="CHEBI:18420"/>
        <label>1</label>
        <note>catalytic</note>
    </ligand>
</feature>
<proteinExistence type="predicted"/>
<dbReference type="OrthoDB" id="9772456at2"/>
<dbReference type="InterPro" id="IPR050725">
    <property type="entry name" value="CysQ/Inositol_MonoPase"/>
</dbReference>
<dbReference type="InterPro" id="IPR058334">
    <property type="entry name" value="DUF8021"/>
</dbReference>
<feature type="binding site" evidence="1">
    <location>
        <position position="63"/>
    </location>
    <ligand>
        <name>Mg(2+)</name>
        <dbReference type="ChEBI" id="CHEBI:18420"/>
        <label>1</label>
        <note>catalytic</note>
    </ligand>
</feature>
<keyword evidence="1" id="KW-0479">Metal-binding</keyword>
<dbReference type="EMBL" id="CCSD01000112">
    <property type="protein sequence ID" value="CDZ92659.1"/>
    <property type="molecule type" value="Genomic_DNA"/>
</dbReference>
<accession>A0A098BVA8</accession>
<dbReference type="CDD" id="cd01638">
    <property type="entry name" value="CysQ"/>
    <property type="match status" value="1"/>
</dbReference>
<evidence type="ECO:0000256" key="1">
    <source>
        <dbReference type="PIRSR" id="PIRSR600760-2"/>
    </source>
</evidence>
<organism evidence="3 4">
    <name type="scientific">Rhodococcus ruber</name>
    <dbReference type="NCBI Taxonomy" id="1830"/>
    <lineage>
        <taxon>Bacteria</taxon>
        <taxon>Bacillati</taxon>
        <taxon>Actinomycetota</taxon>
        <taxon>Actinomycetes</taxon>
        <taxon>Mycobacteriales</taxon>
        <taxon>Nocardiaceae</taxon>
        <taxon>Rhodococcus</taxon>
    </lineage>
</organism>
<dbReference type="InterPro" id="IPR000760">
    <property type="entry name" value="Inositol_monophosphatase-like"/>
</dbReference>
<dbReference type="PRINTS" id="PR00377">
    <property type="entry name" value="IMPHPHTASES"/>
</dbReference>
<dbReference type="eggNOG" id="COG1218">
    <property type="taxonomic scope" value="Bacteria"/>
</dbReference>
<dbReference type="GO" id="GO:0008441">
    <property type="term" value="F:3'(2'),5'-bisphosphate nucleotidase activity"/>
    <property type="evidence" value="ECO:0007669"/>
    <property type="project" value="TreeGrafter"/>
</dbReference>
<feature type="domain" description="DUF8021" evidence="2">
    <location>
        <begin position="256"/>
        <end position="365"/>
    </location>
</feature>
<dbReference type="Pfam" id="PF00459">
    <property type="entry name" value="Inositol_P"/>
    <property type="match status" value="1"/>
</dbReference>
<reference evidence="3 4" key="1">
    <citation type="journal article" date="2014" name="Genome Announc.">
        <title>Draft Genome Sequence of Propane- and Butane-Oxidizing Actinobacterium Rhodococcus ruber IEGM 231.</title>
        <authorList>
            <person name="Ivshina I.B."/>
            <person name="Kuyukina M.S."/>
            <person name="Krivoruchko A.V."/>
            <person name="Barbe V."/>
            <person name="Fischer C."/>
        </authorList>
    </citation>
    <scope>NUCLEOTIDE SEQUENCE [LARGE SCALE GENOMIC DNA]</scope>
</reference>
<name>A0A098BVA8_9NOCA</name>
<dbReference type="PANTHER" id="PTHR43028">
    <property type="entry name" value="3'(2'),5'-BISPHOSPHATE NUCLEOTIDASE 1"/>
    <property type="match status" value="1"/>
</dbReference>
<dbReference type="Proteomes" id="UP000042997">
    <property type="component" value="Unassembled WGS sequence"/>
</dbReference>
<dbReference type="RefSeq" id="WP_040275897.1">
    <property type="nucleotide sequence ID" value="NZ_JAJNCM010000026.1"/>
</dbReference>
<evidence type="ECO:0000313" key="4">
    <source>
        <dbReference type="Proteomes" id="UP000042997"/>
    </source>
</evidence>
<protein>
    <submittedName>
        <fullName evidence="3">3'-phosphoadenosine-5'-phosphosulfate (PAPS) 3'-phosphatase</fullName>
    </submittedName>
</protein>
<sequence length="371" mass="39790">MTDDAVLATEIATAAGELLLTVRAAEADALTGRELGRHGDRAADAFILGRLAAERPADAVLSEESADDPARVHAKRVWIVDPLDGSKEYGMPDHEDWAVHIALWEAGRGITAAAVAQPAVGAVYGTADVGRAELRPLGGRRPRIVVSGSRPPVFVADVARALGADVVRMGSAGAKAMAVVRGDVDAYVHAGGQWEWDSAAPVGVAQAAGLYCARIDGSELEYNRPHPYMPDLVICRPDWAPALMAAIAEHAGAPTDSARVAMARSYIRSLVSHDASHVRLAADAWRVENGVRTGDTGVEIRDRFEHGPEYRPIRRVRELTFREWDDNVVARFLLDLDAGDTALTVAVTEHFAIPAGEIRSIVAIIEPHEHK</sequence>
<keyword evidence="1" id="KW-0460">Magnesium</keyword>
<dbReference type="GO" id="GO:0046872">
    <property type="term" value="F:metal ion binding"/>
    <property type="evidence" value="ECO:0007669"/>
    <property type="project" value="UniProtKB-KW"/>
</dbReference>
<dbReference type="PANTHER" id="PTHR43028:SF5">
    <property type="entry name" value="3'(2'),5'-BISPHOSPHATE NUCLEOTIDASE 1"/>
    <property type="match status" value="1"/>
</dbReference>
<gene>
    <name evidence="3" type="ORF">RHRU231_960188</name>
</gene>
<dbReference type="Gene3D" id="3.30.540.10">
    <property type="entry name" value="Fructose-1,6-Bisphosphatase, subunit A, domain 1"/>
    <property type="match status" value="1"/>
</dbReference>
<feature type="binding site" evidence="1">
    <location>
        <position position="84"/>
    </location>
    <ligand>
        <name>Mg(2+)</name>
        <dbReference type="ChEBI" id="CHEBI:18420"/>
        <label>1</label>
        <note>catalytic</note>
    </ligand>
</feature>